<dbReference type="EMBL" id="JBHSQO010000013">
    <property type="protein sequence ID" value="MFC6090717.1"/>
    <property type="molecule type" value="Genomic_DNA"/>
</dbReference>
<gene>
    <name evidence="1" type="ORF">ACFP3R_15660</name>
</gene>
<sequence>MSFWTAVKDAAPVAAAVASAVSAFYASRSASKTSATAKDANQALAMLLRPIFDVQLSPFVSPPNEGKYPVSFVNQAAYPAAAVAFDVRGENDVYLTARTVPEIGGIHIGTTNLRPNNAYVLEVPLPEMVDPGDKQQFTVVVRFSDDRHLQRWEQRFEVRRIFTDDRIHYQQVELHVNATEPKPVASPA</sequence>
<reference evidence="2" key="1">
    <citation type="journal article" date="2019" name="Int. J. Syst. Evol. Microbiol.">
        <title>The Global Catalogue of Microorganisms (GCM) 10K type strain sequencing project: providing services to taxonomists for standard genome sequencing and annotation.</title>
        <authorList>
            <consortium name="The Broad Institute Genomics Platform"/>
            <consortium name="The Broad Institute Genome Sequencing Center for Infectious Disease"/>
            <person name="Wu L."/>
            <person name="Ma J."/>
        </authorList>
    </citation>
    <scope>NUCLEOTIDE SEQUENCE [LARGE SCALE GENOMIC DNA]</scope>
    <source>
        <strain evidence="2">CGMCC 4.7246</strain>
    </source>
</reference>
<proteinExistence type="predicted"/>
<evidence type="ECO:0000313" key="1">
    <source>
        <dbReference type="EMBL" id="MFC6090717.1"/>
    </source>
</evidence>
<organism evidence="1 2">
    <name type="scientific">Saccharothrix lopnurensis</name>
    <dbReference type="NCBI Taxonomy" id="1670621"/>
    <lineage>
        <taxon>Bacteria</taxon>
        <taxon>Bacillati</taxon>
        <taxon>Actinomycetota</taxon>
        <taxon>Actinomycetes</taxon>
        <taxon>Pseudonocardiales</taxon>
        <taxon>Pseudonocardiaceae</taxon>
        <taxon>Saccharothrix</taxon>
    </lineage>
</organism>
<evidence type="ECO:0000313" key="2">
    <source>
        <dbReference type="Proteomes" id="UP001596220"/>
    </source>
</evidence>
<dbReference type="RefSeq" id="WP_380636883.1">
    <property type="nucleotide sequence ID" value="NZ_JBHSQO010000013.1"/>
</dbReference>
<comment type="caution">
    <text evidence="1">The sequence shown here is derived from an EMBL/GenBank/DDBJ whole genome shotgun (WGS) entry which is preliminary data.</text>
</comment>
<accession>A0ABW1P7K1</accession>
<keyword evidence="2" id="KW-1185">Reference proteome</keyword>
<name>A0ABW1P7K1_9PSEU</name>
<dbReference type="Proteomes" id="UP001596220">
    <property type="component" value="Unassembled WGS sequence"/>
</dbReference>
<protein>
    <submittedName>
        <fullName evidence="1">Uncharacterized protein</fullName>
    </submittedName>
</protein>